<dbReference type="EMBL" id="SNRW01018447">
    <property type="protein sequence ID" value="KAA6367327.1"/>
    <property type="molecule type" value="Genomic_DNA"/>
</dbReference>
<accession>A0A5J4U9R1</accession>
<dbReference type="SUPFAM" id="SSF48371">
    <property type="entry name" value="ARM repeat"/>
    <property type="match status" value="1"/>
</dbReference>
<evidence type="ECO:0000313" key="2">
    <source>
        <dbReference type="Proteomes" id="UP000324800"/>
    </source>
</evidence>
<dbReference type="Proteomes" id="UP000324800">
    <property type="component" value="Unassembled WGS sequence"/>
</dbReference>
<evidence type="ECO:0000313" key="1">
    <source>
        <dbReference type="EMBL" id="KAA6367327.1"/>
    </source>
</evidence>
<dbReference type="Gene3D" id="1.25.10.10">
    <property type="entry name" value="Leucine-rich Repeat Variant"/>
    <property type="match status" value="1"/>
</dbReference>
<sequence length="199" mass="22689">MEQIEKQRDVIDYTKIVEVLRIPYVGSDIEKKSILDQQENACQKLITKFKDKTDDEGRQNIIEAGVAEKLTNIIESHDLTSITVTMIEALEYLTFPASFEDRKLLYEKKNPYPALFRLLDHQNSDVVLHAITTIGSLLNGGIGTTNDEEQNPHFQSVEECGGIQKLFSLFQTTSDKVIKDRTAIFIGRLFRAHEISDKK</sequence>
<gene>
    <name evidence="1" type="ORF">EZS28_037146</name>
</gene>
<proteinExistence type="predicted"/>
<dbReference type="InterPro" id="IPR011989">
    <property type="entry name" value="ARM-like"/>
</dbReference>
<dbReference type="InterPro" id="IPR016024">
    <property type="entry name" value="ARM-type_fold"/>
</dbReference>
<reference evidence="1 2" key="1">
    <citation type="submission" date="2019-03" db="EMBL/GenBank/DDBJ databases">
        <title>Single cell metagenomics reveals metabolic interactions within the superorganism composed of flagellate Streblomastix strix and complex community of Bacteroidetes bacteria on its surface.</title>
        <authorList>
            <person name="Treitli S.C."/>
            <person name="Kolisko M."/>
            <person name="Husnik F."/>
            <person name="Keeling P."/>
            <person name="Hampl V."/>
        </authorList>
    </citation>
    <scope>NUCLEOTIDE SEQUENCE [LARGE SCALE GENOMIC DNA]</scope>
    <source>
        <strain evidence="1">ST1C</strain>
    </source>
</reference>
<comment type="caution">
    <text evidence="1">The sequence shown here is derived from an EMBL/GenBank/DDBJ whole genome shotgun (WGS) entry which is preliminary data.</text>
</comment>
<dbReference type="OrthoDB" id="201709at2759"/>
<dbReference type="AlphaFoldDB" id="A0A5J4U9R1"/>
<organism evidence="1 2">
    <name type="scientific">Streblomastix strix</name>
    <dbReference type="NCBI Taxonomy" id="222440"/>
    <lineage>
        <taxon>Eukaryota</taxon>
        <taxon>Metamonada</taxon>
        <taxon>Preaxostyla</taxon>
        <taxon>Oxymonadida</taxon>
        <taxon>Streblomastigidae</taxon>
        <taxon>Streblomastix</taxon>
    </lineage>
</organism>
<protein>
    <submittedName>
        <fullName evidence="1">Uncharacterized protein</fullName>
    </submittedName>
</protein>
<name>A0A5J4U9R1_9EUKA</name>
<feature type="non-terminal residue" evidence="1">
    <location>
        <position position="199"/>
    </location>
</feature>